<dbReference type="AlphaFoldDB" id="A0A521CVM8"/>
<dbReference type="Proteomes" id="UP000317593">
    <property type="component" value="Unassembled WGS sequence"/>
</dbReference>
<dbReference type="EMBL" id="FXTH01000007">
    <property type="protein sequence ID" value="SMO63496.1"/>
    <property type="molecule type" value="Genomic_DNA"/>
</dbReference>
<proteinExistence type="predicted"/>
<dbReference type="InterPro" id="IPR011990">
    <property type="entry name" value="TPR-like_helical_dom_sf"/>
</dbReference>
<dbReference type="SUPFAM" id="SSF48452">
    <property type="entry name" value="TPR-like"/>
    <property type="match status" value="1"/>
</dbReference>
<dbReference type="OrthoDB" id="9812871at2"/>
<feature type="repeat" description="TPR" evidence="2">
    <location>
        <begin position="116"/>
        <end position="149"/>
    </location>
</feature>
<keyword evidence="4" id="KW-1185">Reference proteome</keyword>
<evidence type="ECO:0000256" key="1">
    <source>
        <dbReference type="ARBA" id="ARBA00022729"/>
    </source>
</evidence>
<keyword evidence="1" id="KW-0732">Signal</keyword>
<sequence>MITISGFQKQGIGMYWLGAALFMLVLGSCSQRSSKADVDTTSEQYRQAVADFYISLAAIQSDQALFAVDKMQKVSEAYPDEPAVWGNLSVFAMRQGNFELATTRMNKAVELAPENADLHFLAGILESRKGNIDEALEHLSRAVALNSSDLQMQFALVEELERQDPSGNSGEIRKRLNLILQEDPGNLAVLLEVVRTAAKWEDLATVEQALENLEAESQHWPDQIRRQFEDQKKAILQKEGKNITFELAFLRNNLNQLPRFQHDLARVQLPVNQVGFLMDRFVWLPTPEHRAAPSDEQMAFRDSGHKYGEDVRLFKPAGFADEETASTVVVSGAQAMVNDTMQLAFPGGSGSDPVSAHAVATIDYDYDFLNDLAFAGPGGFRLYRLQDDSTFIDVSADLTLPSEVLSGKYHGAWANDIDLDGDLDLLLAPVQGTARVLRNNGDGTFDVYPYFEEVRKVRDFLWADFDQDGDPDPVLLSEDGSVHYYSNERAGEFEKDTSFNIDPPVYALDYGDIDADGYFELLSWQQQAIHSTGLADSTMQWQSRQVLTIPDTLTADSSGARLFVSDLDNNGALDVLASAGGTSSYWLSDENMNFTAGPHLLNVEVMGMADMNGDARLDLTGLNNKQDPVMLQNTGTKGYRARVLRPRASGPLGDQRINSFGIGGEIESRSGLQYTKQPIRQPWVHFGLGSYEEAAMVRITWPNGSTQAEFAELGYESKIMNEQILKGSCPWIFTYNGEEMEFVTDFLWRTALGLRINAQGKANVIHSIDWVKLEGSQLQPRNGYYDVRITADLWETHFFDHVSLMAVDHPKNMEVFVDERFALPAPEQELYVMEDVQPVVSASNSRGKDLSPLIREQDGKYVDSLPLTSYQGLADEHYIQVNLGDRLSENGREWLIASGWIYPTDTSVNIALSQNKQGPPHGIRVEVPDGEGGWKVAHQNVGFPAGKNKTMLVNLNGIFVPGTERKVRLYTNMEIYWDQLQVGTRASQSEIRKTDLAAETSRLRYRGFSRLEDTSRFKPTKADYQQIAGTTPKWRDLVGFYTRYGDVKELTHGIDDRYVIMNAGDELVFRFPGLEPPGEGWERDFVLVGDGWVKDGDYNTGHSKTVRPLPYHGMENYAVEPGPLWKDPVYEKHKEDWVNYHTRYVTPRNYNTALQFNK</sequence>
<name>A0A521CVM8_9BACT</name>
<accession>A0A521CVM8</accession>
<dbReference type="Gene3D" id="1.25.40.10">
    <property type="entry name" value="Tetratricopeptide repeat domain"/>
    <property type="match status" value="1"/>
</dbReference>
<evidence type="ECO:0000256" key="2">
    <source>
        <dbReference type="PROSITE-ProRule" id="PRU00339"/>
    </source>
</evidence>
<dbReference type="InterPro" id="IPR013517">
    <property type="entry name" value="FG-GAP"/>
</dbReference>
<protein>
    <submittedName>
        <fullName evidence="3">Repeat domain-containing protein</fullName>
    </submittedName>
</protein>
<dbReference type="PROSITE" id="PS50005">
    <property type="entry name" value="TPR"/>
    <property type="match status" value="2"/>
</dbReference>
<feature type="repeat" description="TPR" evidence="2">
    <location>
        <begin position="82"/>
        <end position="115"/>
    </location>
</feature>
<keyword evidence="2" id="KW-0802">TPR repeat</keyword>
<evidence type="ECO:0000313" key="3">
    <source>
        <dbReference type="EMBL" id="SMO63496.1"/>
    </source>
</evidence>
<reference evidence="3 4" key="1">
    <citation type="submission" date="2017-05" db="EMBL/GenBank/DDBJ databases">
        <authorList>
            <person name="Varghese N."/>
            <person name="Submissions S."/>
        </authorList>
    </citation>
    <scope>NUCLEOTIDE SEQUENCE [LARGE SCALE GENOMIC DNA]</scope>
    <source>
        <strain evidence="3 4">DSM 21194</strain>
    </source>
</reference>
<dbReference type="PANTHER" id="PTHR44103">
    <property type="entry name" value="PROPROTEIN CONVERTASE P"/>
    <property type="match status" value="1"/>
</dbReference>
<gene>
    <name evidence="3" type="ORF">SAMN06265218_107156</name>
</gene>
<dbReference type="Pfam" id="PF13517">
    <property type="entry name" value="FG-GAP_3"/>
    <property type="match status" value="1"/>
</dbReference>
<dbReference type="InterPro" id="IPR028994">
    <property type="entry name" value="Integrin_alpha_N"/>
</dbReference>
<dbReference type="SUPFAM" id="SSF69318">
    <property type="entry name" value="Integrin alpha N-terminal domain"/>
    <property type="match status" value="1"/>
</dbReference>
<evidence type="ECO:0000313" key="4">
    <source>
        <dbReference type="Proteomes" id="UP000317593"/>
    </source>
</evidence>
<dbReference type="InterPro" id="IPR019734">
    <property type="entry name" value="TPR_rpt"/>
</dbReference>
<dbReference type="SMART" id="SM00028">
    <property type="entry name" value="TPR"/>
    <property type="match status" value="2"/>
</dbReference>
<dbReference type="PANTHER" id="PTHR44103:SF1">
    <property type="entry name" value="PROPROTEIN CONVERTASE P"/>
    <property type="match status" value="1"/>
</dbReference>
<organism evidence="3 4">
    <name type="scientific">Fodinibius sediminis</name>
    <dbReference type="NCBI Taxonomy" id="1214077"/>
    <lineage>
        <taxon>Bacteria</taxon>
        <taxon>Pseudomonadati</taxon>
        <taxon>Balneolota</taxon>
        <taxon>Balneolia</taxon>
        <taxon>Balneolales</taxon>
        <taxon>Balneolaceae</taxon>
        <taxon>Fodinibius</taxon>
    </lineage>
</organism>
<dbReference type="RefSeq" id="WP_142714400.1">
    <property type="nucleotide sequence ID" value="NZ_FXTH01000007.1"/>
</dbReference>